<dbReference type="GO" id="GO:0000166">
    <property type="term" value="F:nucleotide binding"/>
    <property type="evidence" value="ECO:0007669"/>
    <property type="project" value="UniProtKB-UniRule"/>
</dbReference>
<dbReference type="GO" id="GO:0000287">
    <property type="term" value="F:magnesium ion binding"/>
    <property type="evidence" value="ECO:0007669"/>
    <property type="project" value="UniProtKB-UniRule"/>
</dbReference>
<feature type="binding site" evidence="17">
    <location>
        <position position="138"/>
    </location>
    <ligand>
        <name>Mg(2+)</name>
        <dbReference type="ChEBI" id="CHEBI:18420"/>
    </ligand>
</feature>
<evidence type="ECO:0000256" key="5">
    <source>
        <dbReference type="ARBA" id="ARBA00017394"/>
    </source>
</evidence>
<dbReference type="Gene3D" id="1.10.10.10">
    <property type="entry name" value="Winged helix-like DNA-binding domain superfamily/Winged helix DNA-binding domain"/>
    <property type="match status" value="1"/>
</dbReference>
<comment type="catalytic activity">
    <reaction evidence="16 17">
        <text>riboflavin + CTP = CDP + FMN + H(+)</text>
        <dbReference type="Rhea" id="RHEA:25021"/>
        <dbReference type="ChEBI" id="CHEBI:15378"/>
        <dbReference type="ChEBI" id="CHEBI:37563"/>
        <dbReference type="ChEBI" id="CHEBI:57986"/>
        <dbReference type="ChEBI" id="CHEBI:58069"/>
        <dbReference type="ChEBI" id="CHEBI:58210"/>
        <dbReference type="EC" id="2.7.1.161"/>
    </reaction>
</comment>
<keyword evidence="6 17" id="KW-0285">Flavoprotein</keyword>
<keyword evidence="7 17" id="KW-0288">FMN</keyword>
<proteinExistence type="inferred from homology"/>
<gene>
    <name evidence="17" type="primary">ribK</name>
    <name evidence="19" type="ORF">EGH25_11380</name>
</gene>
<evidence type="ECO:0000256" key="11">
    <source>
        <dbReference type="ARBA" id="ARBA00022777"/>
    </source>
</evidence>
<evidence type="ECO:0000256" key="17">
    <source>
        <dbReference type="HAMAP-Rule" id="MF_01285"/>
    </source>
</evidence>
<name>A0A9Q4GK88_9EURY</name>
<dbReference type="EMBL" id="RKLV01000014">
    <property type="protein sequence ID" value="MCX2819951.1"/>
    <property type="molecule type" value="Genomic_DNA"/>
</dbReference>
<organism evidence="19 20">
    <name type="scientific">Halorutilus salinus</name>
    <dbReference type="NCBI Taxonomy" id="2487751"/>
    <lineage>
        <taxon>Archaea</taxon>
        <taxon>Methanobacteriati</taxon>
        <taxon>Methanobacteriota</taxon>
        <taxon>Stenosarchaea group</taxon>
        <taxon>Halobacteria</taxon>
        <taxon>Halorutilales</taxon>
        <taxon>Halorutilaceae</taxon>
        <taxon>Halorutilus</taxon>
    </lineage>
</organism>
<feature type="binding site" evidence="17">
    <location>
        <position position="195"/>
    </location>
    <ligand>
        <name>FMN</name>
        <dbReference type="ChEBI" id="CHEBI:58210"/>
    </ligand>
</feature>
<sequence length="229" mass="25431">MTELESAARAEPDELTALKILGLEGGVEAGAKVSCSALAERMDTSDQTASRRLQALEEDGLIEREMLSDGQWIEVTGDGETVLRREYDDYRRIFEGTETVELVGEVVSGMGEGKYYISLDGYVEQFVDRLGYEPFAGTLNLSLDDESIRRRSALENADGIPIDEWENEDRTFGAVTCYEASVEGVDGHVIRPHRSHYPDDTLELIAPVKLRDELGIDYGDEVSVEVTLE</sequence>
<keyword evidence="20" id="KW-1185">Reference proteome</keyword>
<dbReference type="RefSeq" id="WP_266088675.1">
    <property type="nucleotide sequence ID" value="NZ_RKLV01000014.1"/>
</dbReference>
<comment type="pathway">
    <text evidence="2 17">Cofactor biosynthesis; FMN biosynthesis; FMN from riboflavin (CTP route): step 1/1.</text>
</comment>
<dbReference type="InterPro" id="IPR023470">
    <property type="entry name" value="Riboflavin_kinase_archaeal"/>
</dbReference>
<evidence type="ECO:0000256" key="13">
    <source>
        <dbReference type="ARBA" id="ARBA00029789"/>
    </source>
</evidence>
<evidence type="ECO:0000256" key="10">
    <source>
        <dbReference type="ARBA" id="ARBA00022741"/>
    </source>
</evidence>
<dbReference type="PANTHER" id="PTHR40706:SF1">
    <property type="entry name" value="RIBOFLAVIN KINASE"/>
    <property type="match status" value="1"/>
</dbReference>
<feature type="binding site" evidence="17">
    <location>
        <position position="203"/>
    </location>
    <ligand>
        <name>FMN</name>
        <dbReference type="ChEBI" id="CHEBI:58210"/>
    </ligand>
</feature>
<dbReference type="GO" id="GO:0008531">
    <property type="term" value="F:riboflavin kinase activity"/>
    <property type="evidence" value="ECO:0007669"/>
    <property type="project" value="InterPro"/>
</dbReference>
<evidence type="ECO:0000256" key="15">
    <source>
        <dbReference type="ARBA" id="ARBA00033116"/>
    </source>
</evidence>
<dbReference type="AlphaFoldDB" id="A0A9Q4GK88"/>
<evidence type="ECO:0000256" key="8">
    <source>
        <dbReference type="ARBA" id="ARBA00022679"/>
    </source>
</evidence>
<comment type="cofactor">
    <cofactor evidence="17">
        <name>Mg(2+)</name>
        <dbReference type="ChEBI" id="CHEBI:18420"/>
    </cofactor>
    <text evidence="17">Binds 1 Mg(2+) ion per subunit.</text>
</comment>
<reference evidence="19" key="1">
    <citation type="submission" date="2022-09" db="EMBL/GenBank/DDBJ databases">
        <title>Haloadaptaus new haloarchaeum isolated from saline soil.</title>
        <authorList>
            <person name="Duran-Viseras A."/>
            <person name="Sanchez-Porro C."/>
            <person name="Ventosa A."/>
        </authorList>
    </citation>
    <scope>NUCLEOTIDE SEQUENCE</scope>
    <source>
        <strain evidence="19">F3-133</strain>
    </source>
</reference>
<dbReference type="InterPro" id="IPR023602">
    <property type="entry name" value="Riboflavin_kinase_CTP-dep"/>
</dbReference>
<dbReference type="GO" id="GO:0009231">
    <property type="term" value="P:riboflavin biosynthetic process"/>
    <property type="evidence" value="ECO:0007669"/>
    <property type="project" value="InterPro"/>
</dbReference>
<feature type="binding site" evidence="17">
    <location>
        <begin position="109"/>
        <end position="114"/>
    </location>
    <ligand>
        <name>CDP</name>
        <dbReference type="ChEBI" id="CHEBI:58069"/>
    </ligand>
</feature>
<comment type="similarity">
    <text evidence="3 17">Belongs to the archaeal riboflavin kinase family.</text>
</comment>
<comment type="caution">
    <text evidence="19">The sequence shown here is derived from an EMBL/GenBank/DDBJ whole genome shotgun (WGS) entry which is preliminary data.</text>
</comment>
<evidence type="ECO:0000259" key="18">
    <source>
        <dbReference type="Pfam" id="PF01982"/>
    </source>
</evidence>
<dbReference type="Proteomes" id="UP001149411">
    <property type="component" value="Unassembled WGS sequence"/>
</dbReference>
<dbReference type="InterPro" id="IPR039063">
    <property type="entry name" value="RibK_CTP-dep"/>
</dbReference>
<feature type="binding site" evidence="17">
    <location>
        <begin position="208"/>
        <end position="211"/>
    </location>
    <ligand>
        <name>CDP</name>
        <dbReference type="ChEBI" id="CHEBI:58069"/>
    </ligand>
</feature>
<dbReference type="InterPro" id="IPR011991">
    <property type="entry name" value="ArsR-like_HTH"/>
</dbReference>
<dbReference type="InterPro" id="IPR023465">
    <property type="entry name" value="Riboflavin_kinase_dom_sf"/>
</dbReference>
<dbReference type="CDD" id="cd00090">
    <property type="entry name" value="HTH_ARSR"/>
    <property type="match status" value="1"/>
</dbReference>
<evidence type="ECO:0000256" key="14">
    <source>
        <dbReference type="ARBA" id="ARBA00030544"/>
    </source>
</evidence>
<dbReference type="InterPro" id="IPR036390">
    <property type="entry name" value="WH_DNA-bd_sf"/>
</dbReference>
<evidence type="ECO:0000256" key="9">
    <source>
        <dbReference type="ARBA" id="ARBA00022723"/>
    </source>
</evidence>
<evidence type="ECO:0000256" key="1">
    <source>
        <dbReference type="ARBA" id="ARBA00003072"/>
    </source>
</evidence>
<evidence type="ECO:0000256" key="7">
    <source>
        <dbReference type="ARBA" id="ARBA00022643"/>
    </source>
</evidence>
<dbReference type="PANTHER" id="PTHR40706">
    <property type="entry name" value="RIBOFLAVIN KINASE"/>
    <property type="match status" value="1"/>
</dbReference>
<evidence type="ECO:0000256" key="6">
    <source>
        <dbReference type="ARBA" id="ARBA00022630"/>
    </source>
</evidence>
<comment type="function">
    <text evidence="1 17">Catalyzes the CTP-dependent phosphorylation of riboflavin (vitamin B2) to form flavin mononucleotide (FMN).</text>
</comment>
<feature type="domain" description="Riboflavin kinase" evidence="18">
    <location>
        <begin position="106"/>
        <end position="226"/>
    </location>
</feature>
<dbReference type="InterPro" id="IPR036388">
    <property type="entry name" value="WH-like_DNA-bd_sf"/>
</dbReference>
<dbReference type="Pfam" id="PF12840">
    <property type="entry name" value="HTH_20"/>
    <property type="match status" value="1"/>
</dbReference>
<evidence type="ECO:0000256" key="12">
    <source>
        <dbReference type="ARBA" id="ARBA00022842"/>
    </source>
</evidence>
<comment type="caution">
    <text evidence="17">Lacks conserved residue(s) required for the propagation of feature annotation.</text>
</comment>
<evidence type="ECO:0000256" key="2">
    <source>
        <dbReference type="ARBA" id="ARBA00005219"/>
    </source>
</evidence>
<dbReference type="SUPFAM" id="SSF82114">
    <property type="entry name" value="Riboflavin kinase-like"/>
    <property type="match status" value="1"/>
</dbReference>
<dbReference type="EC" id="2.7.1.161" evidence="4 17"/>
<dbReference type="HAMAP" id="MF_01285">
    <property type="entry name" value="Riboflavin_kinase"/>
    <property type="match status" value="1"/>
</dbReference>
<evidence type="ECO:0000256" key="16">
    <source>
        <dbReference type="ARBA" id="ARBA00047857"/>
    </source>
</evidence>
<evidence type="ECO:0000313" key="20">
    <source>
        <dbReference type="Proteomes" id="UP001149411"/>
    </source>
</evidence>
<protein>
    <recommendedName>
        <fullName evidence="5 17">Riboflavin kinase</fullName>
        <shortName evidence="17">RFK</shortName>
        <ecNumber evidence="4 17">2.7.1.161</ecNumber>
    </recommendedName>
    <alternativeName>
        <fullName evidence="14 17">CTP-dependent riboflavin kinase</fullName>
    </alternativeName>
    <alternativeName>
        <fullName evidence="15 17">CTP:riboflavin 5'-phosphotransferase</fullName>
    </alternativeName>
    <alternativeName>
        <fullName evidence="13 17">Flavokinase</fullName>
    </alternativeName>
</protein>
<dbReference type="Gene3D" id="2.40.30.30">
    <property type="entry name" value="Riboflavin kinase-like"/>
    <property type="match status" value="1"/>
</dbReference>
<feature type="binding site" evidence="17">
    <location>
        <position position="140"/>
    </location>
    <ligand>
        <name>Mg(2+)</name>
        <dbReference type="ChEBI" id="CHEBI:18420"/>
    </ligand>
</feature>
<keyword evidence="11 17" id="KW-0418">Kinase</keyword>
<evidence type="ECO:0000256" key="4">
    <source>
        <dbReference type="ARBA" id="ARBA00011987"/>
    </source>
</evidence>
<evidence type="ECO:0000313" key="19">
    <source>
        <dbReference type="EMBL" id="MCX2819951.1"/>
    </source>
</evidence>
<dbReference type="Pfam" id="PF01982">
    <property type="entry name" value="CTP-dep_RFKase"/>
    <property type="match status" value="1"/>
</dbReference>
<keyword evidence="9 17" id="KW-0479">Metal-binding</keyword>
<dbReference type="GO" id="GO:0009398">
    <property type="term" value="P:FMN biosynthetic process"/>
    <property type="evidence" value="ECO:0007669"/>
    <property type="project" value="UniProtKB-UniRule"/>
</dbReference>
<dbReference type="SUPFAM" id="SSF46785">
    <property type="entry name" value="Winged helix' DNA-binding domain"/>
    <property type="match status" value="1"/>
</dbReference>
<keyword evidence="12 17" id="KW-0460">Magnesium</keyword>
<keyword evidence="8 17" id="KW-0808">Transferase</keyword>
<accession>A0A9Q4GK88</accession>
<keyword evidence="10 17" id="KW-0547">Nucleotide-binding</keyword>
<evidence type="ECO:0000256" key="3">
    <source>
        <dbReference type="ARBA" id="ARBA00006428"/>
    </source>
</evidence>